<protein>
    <submittedName>
        <fullName evidence="1">Uncharacterized protein</fullName>
    </submittedName>
</protein>
<name>A0A0E9XIR0_ANGAN</name>
<proteinExistence type="predicted"/>
<evidence type="ECO:0000313" key="1">
    <source>
        <dbReference type="EMBL" id="JAI02302.1"/>
    </source>
</evidence>
<reference evidence="1" key="2">
    <citation type="journal article" date="2015" name="Fish Shellfish Immunol.">
        <title>Early steps in the European eel (Anguilla anguilla)-Vibrio vulnificus interaction in the gills: Role of the RtxA13 toxin.</title>
        <authorList>
            <person name="Callol A."/>
            <person name="Pajuelo D."/>
            <person name="Ebbesson L."/>
            <person name="Teles M."/>
            <person name="MacKenzie S."/>
            <person name="Amaro C."/>
        </authorList>
    </citation>
    <scope>NUCLEOTIDE SEQUENCE</scope>
</reference>
<sequence length="55" mass="6077">MLMACNDNLISYLTTLIQEPALVKHSHILALLDQCVPPCGLYCVQFLTACHKMSA</sequence>
<accession>A0A0E9XIR0</accession>
<dbReference type="EMBL" id="GBXM01006276">
    <property type="protein sequence ID" value="JAI02302.1"/>
    <property type="molecule type" value="Transcribed_RNA"/>
</dbReference>
<reference evidence="1" key="1">
    <citation type="submission" date="2014-11" db="EMBL/GenBank/DDBJ databases">
        <authorList>
            <person name="Amaro Gonzalez C."/>
        </authorList>
    </citation>
    <scope>NUCLEOTIDE SEQUENCE</scope>
</reference>
<organism evidence="1">
    <name type="scientific">Anguilla anguilla</name>
    <name type="common">European freshwater eel</name>
    <name type="synonym">Muraena anguilla</name>
    <dbReference type="NCBI Taxonomy" id="7936"/>
    <lineage>
        <taxon>Eukaryota</taxon>
        <taxon>Metazoa</taxon>
        <taxon>Chordata</taxon>
        <taxon>Craniata</taxon>
        <taxon>Vertebrata</taxon>
        <taxon>Euteleostomi</taxon>
        <taxon>Actinopterygii</taxon>
        <taxon>Neopterygii</taxon>
        <taxon>Teleostei</taxon>
        <taxon>Anguilliformes</taxon>
        <taxon>Anguillidae</taxon>
        <taxon>Anguilla</taxon>
    </lineage>
</organism>
<dbReference type="AlphaFoldDB" id="A0A0E9XIR0"/>